<evidence type="ECO:0000256" key="7">
    <source>
        <dbReference type="ARBA" id="ARBA00023136"/>
    </source>
</evidence>
<dbReference type="Proteomes" id="UP000697472">
    <property type="component" value="Unassembled WGS sequence"/>
</dbReference>
<dbReference type="RefSeq" id="WP_205009744.1">
    <property type="nucleotide sequence ID" value="NZ_JAFBEH010000022.1"/>
</dbReference>
<dbReference type="InterPro" id="IPR050388">
    <property type="entry name" value="ABC_Ni/Peptide_Import"/>
</dbReference>
<dbReference type="Pfam" id="PF00005">
    <property type="entry name" value="ABC_tran"/>
    <property type="match status" value="1"/>
</dbReference>
<evidence type="ECO:0000256" key="3">
    <source>
        <dbReference type="ARBA" id="ARBA00022448"/>
    </source>
</evidence>
<dbReference type="PROSITE" id="PS00211">
    <property type="entry name" value="ABC_TRANSPORTER_1"/>
    <property type="match status" value="1"/>
</dbReference>
<dbReference type="CDD" id="cd03257">
    <property type="entry name" value="ABC_NikE_OppD_transporters"/>
    <property type="match status" value="1"/>
</dbReference>
<accession>A0ABS2PT61</accession>
<keyword evidence="4" id="KW-1003">Cell membrane</keyword>
<organism evidence="9 10">
    <name type="scientific">Streptococcus loxodontisalivarius</name>
    <dbReference type="NCBI Taxonomy" id="1349415"/>
    <lineage>
        <taxon>Bacteria</taxon>
        <taxon>Bacillati</taxon>
        <taxon>Bacillota</taxon>
        <taxon>Bacilli</taxon>
        <taxon>Lactobacillales</taxon>
        <taxon>Streptococcaceae</taxon>
        <taxon>Streptococcus</taxon>
    </lineage>
</organism>
<keyword evidence="6" id="KW-0067">ATP-binding</keyword>
<dbReference type="PANTHER" id="PTHR43297">
    <property type="entry name" value="OLIGOPEPTIDE TRANSPORT ATP-BINDING PROTEIN APPD"/>
    <property type="match status" value="1"/>
</dbReference>
<sequence length="287" mass="32160">MTEQLLSIRALQIDKRVKKAQPEQLVRPIDFSLDKGKVLGIIGESGSGKSLSMKALMGILPDGLEETYQSYHFKGQEVSQSQDLPIAMIFQDPMTSLNPLRKISFHLAEVIFRHDETISDEDAEQLAIEVLTQVGIPQPEKRLNQYPFELSGGMRQRIMIAMALLAKPELLIADEPTTALDVTIQAQILSLLKSIQKESDLSIILVSHDFGVIAGMCDTVKVMYKGQLVEEGTVEDIFYRPQHSYTKQLLRAADLDDDSQDEQGFVLTNKSSQLIALSETHRYLEEV</sequence>
<dbReference type="SUPFAM" id="SSF52540">
    <property type="entry name" value="P-loop containing nucleoside triphosphate hydrolases"/>
    <property type="match status" value="1"/>
</dbReference>
<evidence type="ECO:0000256" key="6">
    <source>
        <dbReference type="ARBA" id="ARBA00022840"/>
    </source>
</evidence>
<feature type="domain" description="ABC transporter" evidence="8">
    <location>
        <begin position="8"/>
        <end position="250"/>
    </location>
</feature>
<gene>
    <name evidence="9" type="ORF">JOC28_001210</name>
</gene>
<dbReference type="SMART" id="SM00382">
    <property type="entry name" value="AAA"/>
    <property type="match status" value="1"/>
</dbReference>
<name>A0ABS2PT61_9STRE</name>
<comment type="caution">
    <text evidence="9">The sequence shown here is derived from an EMBL/GenBank/DDBJ whole genome shotgun (WGS) entry which is preliminary data.</text>
</comment>
<keyword evidence="3" id="KW-0813">Transport</keyword>
<evidence type="ECO:0000256" key="4">
    <source>
        <dbReference type="ARBA" id="ARBA00022475"/>
    </source>
</evidence>
<dbReference type="InterPro" id="IPR003439">
    <property type="entry name" value="ABC_transporter-like_ATP-bd"/>
</dbReference>
<dbReference type="InterPro" id="IPR017871">
    <property type="entry name" value="ABC_transporter-like_CS"/>
</dbReference>
<reference evidence="9 10" key="1">
    <citation type="submission" date="2021-01" db="EMBL/GenBank/DDBJ databases">
        <title>Genomic Encyclopedia of Type Strains, Phase IV (KMG-IV): sequencing the most valuable type-strain genomes for metagenomic binning, comparative biology and taxonomic classification.</title>
        <authorList>
            <person name="Goeker M."/>
        </authorList>
    </citation>
    <scope>NUCLEOTIDE SEQUENCE [LARGE SCALE GENOMIC DNA]</scope>
    <source>
        <strain evidence="9 10">DSM 27382</strain>
    </source>
</reference>
<comment type="similarity">
    <text evidence="2">Belongs to the ABC transporter superfamily.</text>
</comment>
<keyword evidence="5" id="KW-0547">Nucleotide-binding</keyword>
<protein>
    <submittedName>
        <fullName evidence="9">ABC-type dipeptide/oligopeptide/nickel transport system ATPase component</fullName>
    </submittedName>
</protein>
<proteinExistence type="inferred from homology"/>
<dbReference type="Gene3D" id="3.40.50.300">
    <property type="entry name" value="P-loop containing nucleotide triphosphate hydrolases"/>
    <property type="match status" value="1"/>
</dbReference>
<dbReference type="PANTHER" id="PTHR43297:SF2">
    <property type="entry name" value="DIPEPTIDE TRANSPORT ATP-BINDING PROTEIN DPPD"/>
    <property type="match status" value="1"/>
</dbReference>
<comment type="subcellular location">
    <subcellularLocation>
        <location evidence="1">Cell membrane</location>
        <topology evidence="1">Peripheral membrane protein</topology>
    </subcellularLocation>
</comment>
<evidence type="ECO:0000256" key="2">
    <source>
        <dbReference type="ARBA" id="ARBA00005417"/>
    </source>
</evidence>
<evidence type="ECO:0000256" key="1">
    <source>
        <dbReference type="ARBA" id="ARBA00004202"/>
    </source>
</evidence>
<dbReference type="InterPro" id="IPR003593">
    <property type="entry name" value="AAA+_ATPase"/>
</dbReference>
<dbReference type="EMBL" id="JAFBEH010000022">
    <property type="protein sequence ID" value="MBM7642910.1"/>
    <property type="molecule type" value="Genomic_DNA"/>
</dbReference>
<keyword evidence="10" id="KW-1185">Reference proteome</keyword>
<evidence type="ECO:0000259" key="8">
    <source>
        <dbReference type="PROSITE" id="PS50893"/>
    </source>
</evidence>
<evidence type="ECO:0000256" key="5">
    <source>
        <dbReference type="ARBA" id="ARBA00022741"/>
    </source>
</evidence>
<dbReference type="PROSITE" id="PS50893">
    <property type="entry name" value="ABC_TRANSPORTER_2"/>
    <property type="match status" value="1"/>
</dbReference>
<dbReference type="InterPro" id="IPR027417">
    <property type="entry name" value="P-loop_NTPase"/>
</dbReference>
<evidence type="ECO:0000313" key="10">
    <source>
        <dbReference type="Proteomes" id="UP000697472"/>
    </source>
</evidence>
<keyword evidence="7" id="KW-0472">Membrane</keyword>
<evidence type="ECO:0000313" key="9">
    <source>
        <dbReference type="EMBL" id="MBM7642910.1"/>
    </source>
</evidence>